<dbReference type="SMART" id="SM00220">
    <property type="entry name" value="S_TKc"/>
    <property type="match status" value="1"/>
</dbReference>
<dbReference type="InterPro" id="IPR017441">
    <property type="entry name" value="Protein_kinase_ATP_BS"/>
</dbReference>
<dbReference type="Pfam" id="PF00069">
    <property type="entry name" value="Pkinase"/>
    <property type="match status" value="1"/>
</dbReference>
<dbReference type="OrthoDB" id="2158884at2759"/>
<evidence type="ECO:0000313" key="2">
    <source>
        <dbReference type="Proteomes" id="UP000268093"/>
    </source>
</evidence>
<dbReference type="PROSITE" id="PS50011">
    <property type="entry name" value="PROTEIN_KINASE_DOM"/>
    <property type="match status" value="1"/>
</dbReference>
<dbReference type="PANTHER" id="PTHR24348">
    <property type="entry name" value="SERINE/THREONINE-PROTEIN KINASE UNC-51-RELATED"/>
    <property type="match status" value="1"/>
</dbReference>
<evidence type="ECO:0000313" key="1">
    <source>
        <dbReference type="EMBL" id="RUO95510.1"/>
    </source>
</evidence>
<dbReference type="PROSITE" id="PS00107">
    <property type="entry name" value="PROTEIN_KINASE_ATP"/>
    <property type="match status" value="1"/>
</dbReference>
<dbReference type="GO" id="GO:0010506">
    <property type="term" value="P:regulation of autophagy"/>
    <property type="evidence" value="ECO:0007669"/>
    <property type="project" value="InterPro"/>
</dbReference>
<accession>A0A432ZYH8</accession>
<comment type="caution">
    <text evidence="1">The sequence shown here is derived from an EMBL/GenBank/DDBJ whole genome shotgun (WGS) entry which is preliminary data.</text>
</comment>
<dbReference type="GO" id="GO:0005737">
    <property type="term" value="C:cytoplasm"/>
    <property type="evidence" value="ECO:0007669"/>
    <property type="project" value="TreeGrafter"/>
</dbReference>
<dbReference type="GO" id="GO:0004674">
    <property type="term" value="F:protein serine/threonine kinase activity"/>
    <property type="evidence" value="ECO:0007669"/>
    <property type="project" value="InterPro"/>
</dbReference>
<reference evidence="1 2" key="1">
    <citation type="journal article" date="2018" name="New Phytol.">
        <title>Phylogenomics of Endogonaceae and evolution of mycorrhizas within Mucoromycota.</title>
        <authorList>
            <person name="Chang Y."/>
            <person name="Desiro A."/>
            <person name="Na H."/>
            <person name="Sandor L."/>
            <person name="Lipzen A."/>
            <person name="Clum A."/>
            <person name="Barry K."/>
            <person name="Grigoriev I.V."/>
            <person name="Martin F.M."/>
            <person name="Stajich J.E."/>
            <person name="Smith M.E."/>
            <person name="Bonito G."/>
            <person name="Spatafora J.W."/>
        </authorList>
    </citation>
    <scope>NUCLEOTIDE SEQUENCE [LARGE SCALE GENOMIC DNA]</scope>
    <source>
        <strain evidence="1 2">GMNB39</strain>
    </source>
</reference>
<keyword evidence="1" id="KW-0418">Kinase</keyword>
<keyword evidence="1" id="KW-0808">Transferase</keyword>
<dbReference type="GO" id="GO:0005524">
    <property type="term" value="F:ATP binding"/>
    <property type="evidence" value="ECO:0007669"/>
    <property type="project" value="UniProtKB-UniRule"/>
</dbReference>
<protein>
    <submittedName>
        <fullName evidence="1">Kinase-like domain-containing protein</fullName>
    </submittedName>
</protein>
<proteinExistence type="predicted"/>
<organism evidence="1 2">
    <name type="scientific">Jimgerdemannia flammicorona</name>
    <dbReference type="NCBI Taxonomy" id="994334"/>
    <lineage>
        <taxon>Eukaryota</taxon>
        <taxon>Fungi</taxon>
        <taxon>Fungi incertae sedis</taxon>
        <taxon>Mucoromycota</taxon>
        <taxon>Mucoromycotina</taxon>
        <taxon>Endogonomycetes</taxon>
        <taxon>Endogonales</taxon>
        <taxon>Endogonaceae</taxon>
        <taxon>Jimgerdemannia</taxon>
    </lineage>
</organism>
<dbReference type="Gene3D" id="1.10.510.10">
    <property type="entry name" value="Transferase(Phosphotransferase) domain 1"/>
    <property type="match status" value="1"/>
</dbReference>
<dbReference type="InterPro" id="IPR011009">
    <property type="entry name" value="Kinase-like_dom_sf"/>
</dbReference>
<dbReference type="InterPro" id="IPR000719">
    <property type="entry name" value="Prot_kinase_dom"/>
</dbReference>
<dbReference type="EMBL" id="RBNI01029061">
    <property type="protein sequence ID" value="RUO95510.1"/>
    <property type="molecule type" value="Genomic_DNA"/>
</dbReference>
<dbReference type="Proteomes" id="UP000268093">
    <property type="component" value="Unassembled WGS sequence"/>
</dbReference>
<name>A0A432ZYH8_9FUNG</name>
<dbReference type="SUPFAM" id="SSF56112">
    <property type="entry name" value="Protein kinase-like (PK-like)"/>
    <property type="match status" value="1"/>
</dbReference>
<dbReference type="InterPro" id="IPR045269">
    <property type="entry name" value="Atg1-like"/>
</dbReference>
<sequence length="120" mass="13878">MARKASPYDEYDVLDEIGDGSFGSVHHAKHKKTGHVVAIKKMKRKFHSLSECTNLREYKALRLLSAHANIVQLHECFLSPAPAKEFYFVMEYMDGGNLYQLMKERRAHGGLERGEVRRIW</sequence>
<keyword evidence="2" id="KW-1185">Reference proteome</keyword>
<gene>
    <name evidence="1" type="ORF">BC936DRAFT_143875</name>
</gene>